<keyword evidence="3" id="KW-1185">Reference proteome</keyword>
<evidence type="ECO:0000313" key="2">
    <source>
        <dbReference type="EMBL" id="CAG8817220.1"/>
    </source>
</evidence>
<name>A0ABN7W6Q7_GIGMA</name>
<protein>
    <submittedName>
        <fullName evidence="2">28823_t:CDS:1</fullName>
    </submittedName>
</protein>
<evidence type="ECO:0000256" key="1">
    <source>
        <dbReference type="SAM" id="MobiDB-lite"/>
    </source>
</evidence>
<comment type="caution">
    <text evidence="2">The sequence shown here is derived from an EMBL/GenBank/DDBJ whole genome shotgun (WGS) entry which is preliminary data.</text>
</comment>
<evidence type="ECO:0000313" key="3">
    <source>
        <dbReference type="Proteomes" id="UP000789901"/>
    </source>
</evidence>
<gene>
    <name evidence="2" type="ORF">GMARGA_LOCUS26749</name>
</gene>
<sequence>MLDTEAKAKECRNQRRVPPYYEGATGESCDRPTEKLEKMKVLTKEGVQEFVENISDNDITEDS</sequence>
<accession>A0ABN7W6Q7</accession>
<dbReference type="EMBL" id="CAJVQB010031658">
    <property type="protein sequence ID" value="CAG8817220.1"/>
    <property type="molecule type" value="Genomic_DNA"/>
</dbReference>
<feature type="region of interest" description="Disordered" evidence="1">
    <location>
        <begin position="1"/>
        <end position="31"/>
    </location>
</feature>
<dbReference type="Proteomes" id="UP000789901">
    <property type="component" value="Unassembled WGS sequence"/>
</dbReference>
<organism evidence="2 3">
    <name type="scientific">Gigaspora margarita</name>
    <dbReference type="NCBI Taxonomy" id="4874"/>
    <lineage>
        <taxon>Eukaryota</taxon>
        <taxon>Fungi</taxon>
        <taxon>Fungi incertae sedis</taxon>
        <taxon>Mucoromycota</taxon>
        <taxon>Glomeromycotina</taxon>
        <taxon>Glomeromycetes</taxon>
        <taxon>Diversisporales</taxon>
        <taxon>Gigasporaceae</taxon>
        <taxon>Gigaspora</taxon>
    </lineage>
</organism>
<reference evidence="2 3" key="1">
    <citation type="submission" date="2021-06" db="EMBL/GenBank/DDBJ databases">
        <authorList>
            <person name="Kallberg Y."/>
            <person name="Tangrot J."/>
            <person name="Rosling A."/>
        </authorList>
    </citation>
    <scope>NUCLEOTIDE SEQUENCE [LARGE SCALE GENOMIC DNA]</scope>
    <source>
        <strain evidence="2 3">120-4 pot B 10/14</strain>
    </source>
</reference>
<proteinExistence type="predicted"/>
<feature type="compositionally biased region" description="Basic and acidic residues" evidence="1">
    <location>
        <begin position="1"/>
        <end position="13"/>
    </location>
</feature>